<keyword evidence="3" id="KW-1185">Reference proteome</keyword>
<gene>
    <name evidence="2" type="ORF">FYJ33_13685</name>
</gene>
<dbReference type="SUPFAM" id="SSF53649">
    <property type="entry name" value="Alkaline phosphatase-like"/>
    <property type="match status" value="1"/>
</dbReference>
<evidence type="ECO:0008006" key="4">
    <source>
        <dbReference type="Google" id="ProtNLM"/>
    </source>
</evidence>
<keyword evidence="1" id="KW-0175">Coiled coil</keyword>
<dbReference type="AlphaFoldDB" id="A0A7X2N0E5"/>
<evidence type="ECO:0000313" key="3">
    <source>
        <dbReference type="Proteomes" id="UP000460287"/>
    </source>
</evidence>
<dbReference type="InterPro" id="IPR002591">
    <property type="entry name" value="Phosphodiest/P_Trfase"/>
</dbReference>
<dbReference type="InterPro" id="IPR017850">
    <property type="entry name" value="Alkaline_phosphatase_core_sf"/>
</dbReference>
<dbReference type="Proteomes" id="UP000460287">
    <property type="component" value="Unassembled WGS sequence"/>
</dbReference>
<dbReference type="EMBL" id="VULX01000030">
    <property type="protein sequence ID" value="MSR92413.1"/>
    <property type="molecule type" value="Genomic_DNA"/>
</dbReference>
<accession>A0A7X2N0E5</accession>
<dbReference type="Gene3D" id="3.40.720.10">
    <property type="entry name" value="Alkaline Phosphatase, subunit A"/>
    <property type="match status" value="1"/>
</dbReference>
<reference evidence="2 3" key="1">
    <citation type="submission" date="2019-08" db="EMBL/GenBank/DDBJ databases">
        <title>In-depth cultivation of the pig gut microbiome towards novel bacterial diversity and tailored functional studies.</title>
        <authorList>
            <person name="Wylensek D."/>
            <person name="Hitch T.C.A."/>
            <person name="Clavel T."/>
        </authorList>
    </citation>
    <scope>NUCLEOTIDE SEQUENCE [LARGE SCALE GENOMIC DNA]</scope>
    <source>
        <strain evidence="2 3">WCA-383-APC-5B</strain>
    </source>
</reference>
<protein>
    <recommendedName>
        <fullName evidence="4">Alkaline phosphatase family protein</fullName>
    </recommendedName>
</protein>
<organism evidence="2 3">
    <name type="scientific">Inconstantimicrobium porci</name>
    <dbReference type="NCBI Taxonomy" id="2652291"/>
    <lineage>
        <taxon>Bacteria</taxon>
        <taxon>Bacillati</taxon>
        <taxon>Bacillota</taxon>
        <taxon>Clostridia</taxon>
        <taxon>Eubacteriales</taxon>
        <taxon>Clostridiaceae</taxon>
        <taxon>Inconstantimicrobium</taxon>
    </lineage>
</organism>
<feature type="coiled-coil region" evidence="1">
    <location>
        <begin position="213"/>
        <end position="240"/>
    </location>
</feature>
<name>A0A7X2N0E5_9CLOT</name>
<dbReference type="Pfam" id="PF01663">
    <property type="entry name" value="Phosphodiest"/>
    <property type="match status" value="1"/>
</dbReference>
<evidence type="ECO:0000313" key="2">
    <source>
        <dbReference type="EMBL" id="MSR92413.1"/>
    </source>
</evidence>
<comment type="caution">
    <text evidence="2">The sequence shown here is derived from an EMBL/GenBank/DDBJ whole genome shotgun (WGS) entry which is preliminary data.</text>
</comment>
<proteinExistence type="predicted"/>
<evidence type="ECO:0000256" key="1">
    <source>
        <dbReference type="SAM" id="Coils"/>
    </source>
</evidence>
<sequence length="374" mass="42907">MRGARMIIKYPDYNNSILNISNSLLKSFGAEYTHNTLPELDEVLSKNYKNVVLMVFDAMGSFNIKEFLGDDSFLINHKRKDITSVFPATTTAALTTLKSGLMPCEHSWLGWSLHFDEVDNNVNIFVNTDDNYKPVADYNVAEKYISYKSVVDKINEAGTAKAFSVSPFDEYKINTFEELISAVKEICEQDERHYIYAYWPQPDSSMHKEGIHSNEAKEWIERINNEIENLGRQLNDTLIIVTADHGHINGDNKLISDYKDITDTLKWMPSMEARTRDFFVKDGMHEQFKKAFNKHFGKDFILFSKKEVLEKNLFGKGKSHPRFEGFIGDYIAASVTSKALCVNENEYRELKGVHAGLTEEEMTVPLIIIECNKK</sequence>